<feature type="compositionally biased region" description="Polar residues" evidence="1">
    <location>
        <begin position="29"/>
        <end position="45"/>
    </location>
</feature>
<evidence type="ECO:0000313" key="4">
    <source>
        <dbReference type="Proteomes" id="UP000509791"/>
    </source>
</evidence>
<reference evidence="4 5" key="1">
    <citation type="submission" date="2020-06" db="EMBL/GenBank/DDBJ databases">
        <authorList>
            <person name="Chuat V."/>
        </authorList>
    </citation>
    <scope>NUCLEOTIDE SEQUENCE [LARGE SCALE GENOMIC DNA]</scope>
    <source>
        <strain evidence="2">STH_CIRM_336</strain>
        <strain evidence="3">STH_CIRM_998</strain>
    </source>
</reference>
<evidence type="ECO:0000313" key="3">
    <source>
        <dbReference type="EMBL" id="CAD0153233.1"/>
    </source>
</evidence>
<dbReference type="Proteomes" id="UP000509833">
    <property type="component" value="Chromosome"/>
</dbReference>
<feature type="region of interest" description="Disordered" evidence="1">
    <location>
        <begin position="1"/>
        <end position="45"/>
    </location>
</feature>
<feature type="compositionally biased region" description="Basic residues" evidence="1">
    <location>
        <begin position="1"/>
        <end position="28"/>
    </location>
</feature>
<dbReference type="AlphaFoldDB" id="A0A7U7C7U7"/>
<evidence type="ECO:0000313" key="5">
    <source>
        <dbReference type="Proteomes" id="UP000509833"/>
    </source>
</evidence>
<organism evidence="2 5">
    <name type="scientific">Streptococcus thermophilus</name>
    <dbReference type="NCBI Taxonomy" id="1308"/>
    <lineage>
        <taxon>Bacteria</taxon>
        <taxon>Bacillati</taxon>
        <taxon>Bacillota</taxon>
        <taxon>Bacilli</taxon>
        <taxon>Lactobacillales</taxon>
        <taxon>Streptococcaceae</taxon>
        <taxon>Streptococcus</taxon>
    </lineage>
</organism>
<gene>
    <name evidence="2" type="ORF">STHERMO_1911</name>
    <name evidence="3" type="ORF">STHERMO_1954</name>
</gene>
<evidence type="ECO:0000313" key="2">
    <source>
        <dbReference type="EMBL" id="CAD0139326.1"/>
    </source>
</evidence>
<dbReference type="Proteomes" id="UP000509791">
    <property type="component" value="Chromosome"/>
</dbReference>
<dbReference type="RefSeq" id="WP_179972306.1">
    <property type="nucleotide sequence ID" value="NZ_CP125764.1"/>
</dbReference>
<dbReference type="EMBL" id="LR822017">
    <property type="protein sequence ID" value="CAD0139326.1"/>
    <property type="molecule type" value="Genomic_DNA"/>
</dbReference>
<sequence>MSYHHFAKSLHRLRARVGIRKPRHRGKTSHQTIQLQESKLNNRPR</sequence>
<accession>A0A7U7C7U7</accession>
<evidence type="ECO:0000256" key="1">
    <source>
        <dbReference type="SAM" id="MobiDB-lite"/>
    </source>
</evidence>
<name>A0A7U7C7U7_STRTR</name>
<protein>
    <submittedName>
        <fullName evidence="2">Uncharacterized protein</fullName>
    </submittedName>
</protein>
<dbReference type="EMBL" id="LR822027">
    <property type="protein sequence ID" value="CAD0153233.1"/>
    <property type="molecule type" value="Genomic_DNA"/>
</dbReference>
<proteinExistence type="predicted"/>